<reference evidence="1" key="1">
    <citation type="submission" date="2022-06" db="EMBL/GenBank/DDBJ databases">
        <authorList>
            <person name="Sun Q."/>
        </authorList>
    </citation>
    <scope>NUCLEOTIDE SEQUENCE</scope>
    <source>
        <strain evidence="1">S101</strain>
    </source>
</reference>
<dbReference type="InterPro" id="IPR007833">
    <property type="entry name" value="Capsule_polysaccharide_synth"/>
</dbReference>
<dbReference type="GO" id="GO:0000271">
    <property type="term" value="P:polysaccharide biosynthetic process"/>
    <property type="evidence" value="ECO:0007669"/>
    <property type="project" value="InterPro"/>
</dbReference>
<dbReference type="Proteomes" id="UP001155380">
    <property type="component" value="Unassembled WGS sequence"/>
</dbReference>
<evidence type="ECO:0000313" key="1">
    <source>
        <dbReference type="EMBL" id="MCO5957714.1"/>
    </source>
</evidence>
<gene>
    <name evidence="1" type="ORF">NBH21_13110</name>
</gene>
<dbReference type="SUPFAM" id="SSF53756">
    <property type="entry name" value="UDP-Glycosyltransferase/glycogen phosphorylase"/>
    <property type="match status" value="1"/>
</dbReference>
<sequence length="567" mass="63391">MKKLLRALFSRSGVSKITKTWNVHSNFPNWGDLLGRDHVASRGKTGTAPKQRVLIATSIGGDAPSTTLESLIAVALIERGAEAEALLCDASLPACLRGNINNYEDPQEFVEHGPKLKYCGGCFEKSEASFGSAGIKVHKYGSYISEAEKAQADVLSREISFDDIGQFELNGLAVGEHALAGALRYFARGTLEGQPDAEPVLRRFLKGSILTAISVSNLLDREKYDVLVFSHGIYVPLGIVGEVARKKGVRVVNWVTAYRKQRFIFSHGDTYHHTMISEPVESWRNIPWTPELDKRAMDYLESRTKGTRDWIWFHEKPEEEMAAIARELGLDLNKPTIGLLTNVVWDAQLHFKANAFPNMIVWLQESIKYFAKRPDLQLVIRVHPAEIRGTVKSRQRVMDEIQKAFPNLPPNIFVIAPESPISTYAVLEVCDSVVIYGTKTGIELTSRGIPVIVAGEAWIRNKGLTLDAHSQKEYFEILDSLPIGHRLDEEARTQARKYAYHFFFRRMIPLPMVVPNEGFPPFKISLANGASDLAKGKSLGLDVICEGILEGKDFIYPDEKNIEVQLD</sequence>
<organism evidence="1 2">
    <name type="scientific">Ciceribacter sichuanensis</name>
    <dbReference type="NCBI Taxonomy" id="2949647"/>
    <lineage>
        <taxon>Bacteria</taxon>
        <taxon>Pseudomonadati</taxon>
        <taxon>Pseudomonadota</taxon>
        <taxon>Alphaproteobacteria</taxon>
        <taxon>Hyphomicrobiales</taxon>
        <taxon>Rhizobiaceae</taxon>
        <taxon>Ciceribacter</taxon>
    </lineage>
</organism>
<dbReference type="AlphaFoldDB" id="A0AAJ1BWT1"/>
<proteinExistence type="predicted"/>
<dbReference type="GO" id="GO:0015774">
    <property type="term" value="P:polysaccharide transport"/>
    <property type="evidence" value="ECO:0007669"/>
    <property type="project" value="InterPro"/>
</dbReference>
<comment type="caution">
    <text evidence="1">The sequence shown here is derived from an EMBL/GenBank/DDBJ whole genome shotgun (WGS) entry which is preliminary data.</text>
</comment>
<protein>
    <submittedName>
        <fullName evidence="1">Capsular biosynthesis protein</fullName>
    </submittedName>
</protein>
<dbReference type="Pfam" id="PF05159">
    <property type="entry name" value="Capsule_synth"/>
    <property type="match status" value="1"/>
</dbReference>
<dbReference type="RefSeq" id="WP_250914238.1">
    <property type="nucleotide sequence ID" value="NZ_JAMXLX010000004.1"/>
</dbReference>
<accession>A0AAJ1BWT1</accession>
<dbReference type="EMBL" id="JAMXLX010000004">
    <property type="protein sequence ID" value="MCO5957714.1"/>
    <property type="molecule type" value="Genomic_DNA"/>
</dbReference>
<name>A0AAJ1BWT1_9HYPH</name>
<evidence type="ECO:0000313" key="2">
    <source>
        <dbReference type="Proteomes" id="UP001155380"/>
    </source>
</evidence>